<evidence type="ECO:0000313" key="3">
    <source>
        <dbReference type="Proteomes" id="UP000237923"/>
    </source>
</evidence>
<evidence type="ECO:0000313" key="1">
    <source>
        <dbReference type="EMBL" id="SPD94068.1"/>
    </source>
</evidence>
<organism evidence="2 3">
    <name type="scientific">Leuconostoc suionicum</name>
    <dbReference type="NCBI Taxonomy" id="1511761"/>
    <lineage>
        <taxon>Bacteria</taxon>
        <taxon>Bacillati</taxon>
        <taxon>Bacillota</taxon>
        <taxon>Bacilli</taxon>
        <taxon>Lactobacillales</taxon>
        <taxon>Lactobacillaceae</taxon>
        <taxon>Leuconostoc</taxon>
    </lineage>
</organism>
<dbReference type="Pfam" id="PF06028">
    <property type="entry name" value="DUF915"/>
    <property type="match status" value="1"/>
</dbReference>
<reference evidence="1 4" key="2">
    <citation type="submission" date="2018-02" db="EMBL/GenBank/DDBJ databases">
        <authorList>
            <person name="Rodrigo-Torres L."/>
            <person name="Arahal R. D."/>
            <person name="Lucena T."/>
        </authorList>
    </citation>
    <scope>NUCLEOTIDE SEQUENCE [LARGE SCALE GENOMIC DNA]</scope>
    <source>
        <strain evidence="1 4">CECT 8486</strain>
    </source>
</reference>
<proteinExistence type="predicted"/>
<dbReference type="RefSeq" id="WP_072614240.1">
    <property type="nucleotide sequence ID" value="NZ_AP017935.1"/>
</dbReference>
<protein>
    <submittedName>
        <fullName evidence="2">PGAP1-like protein</fullName>
    </submittedName>
</protein>
<sequence length="278" mass="31594">MRNKLIILFSFILLIIIGIFSHSWVVHTRTTQSQIQTSHMSPIILIPGSSASVNRFDSLLTKLNTKSQRHDVLKVLVTKDGKLVYSGKIRSSDEQPFIVVGFQNNADGYDNIKKQAKWLNTALIDLQDRYHFHNFQGIGHSNGGLIWTRYLENYYSSDSFNMATLMTLGTPFNFSESSSQRRTVMLKDFIEKSTKLPSNLIMYSIAGTEDYTDDGIVPVQSVLAGKYIFQKHVKSYTQITVSGDDAQHSSLPENTEVVKLIQEHILKDNINNNFRKPQ</sequence>
<dbReference type="EMBL" id="OKQU01000003">
    <property type="protein sequence ID" value="SPE09495.1"/>
    <property type="molecule type" value="Genomic_DNA"/>
</dbReference>
<keyword evidence="4" id="KW-1185">Reference proteome</keyword>
<dbReference type="Proteomes" id="UP000239237">
    <property type="component" value="Unassembled WGS sequence"/>
</dbReference>
<dbReference type="InterPro" id="IPR010315">
    <property type="entry name" value="DUF915_hydro-like"/>
</dbReference>
<evidence type="ECO:0000313" key="4">
    <source>
        <dbReference type="Proteomes" id="UP000239237"/>
    </source>
</evidence>
<dbReference type="Proteomes" id="UP000237923">
    <property type="component" value="Unassembled WGS sequence"/>
</dbReference>
<dbReference type="SUPFAM" id="SSF53474">
    <property type="entry name" value="alpha/beta-Hydrolases"/>
    <property type="match status" value="1"/>
</dbReference>
<gene>
    <name evidence="1" type="ORF">LES8486_01515</name>
    <name evidence="2" type="ORF">LES9216_01662</name>
</gene>
<name>A0A2N9KFQ2_9LACO</name>
<dbReference type="KEGG" id="lsu:A6B45_08735"/>
<reference evidence="2 3" key="1">
    <citation type="submission" date="2018-02" db="EMBL/GenBank/DDBJ databases">
        <authorList>
            <person name="Cohen D.B."/>
            <person name="Kent A.D."/>
        </authorList>
    </citation>
    <scope>NUCLEOTIDE SEQUENCE [LARGE SCALE GENOMIC DNA]</scope>
    <source>
        <strain evidence="2 3">CECT 9216</strain>
    </source>
</reference>
<evidence type="ECO:0000313" key="2">
    <source>
        <dbReference type="EMBL" id="SPE09495.1"/>
    </source>
</evidence>
<dbReference type="AlphaFoldDB" id="A0A2N9KFQ2"/>
<dbReference type="EMBL" id="OKQR01000003">
    <property type="protein sequence ID" value="SPD94068.1"/>
    <property type="molecule type" value="Genomic_DNA"/>
</dbReference>
<dbReference type="Gene3D" id="3.40.50.1820">
    <property type="entry name" value="alpha/beta hydrolase"/>
    <property type="match status" value="1"/>
</dbReference>
<dbReference type="InterPro" id="IPR029058">
    <property type="entry name" value="AB_hydrolase_fold"/>
</dbReference>
<accession>A0A2N9KFQ2</accession>
<dbReference type="GeneID" id="99674881"/>